<reference evidence="2" key="1">
    <citation type="submission" date="2020-05" db="EMBL/GenBank/DDBJ databases">
        <authorList>
            <person name="Chiriac C."/>
            <person name="Salcher M."/>
            <person name="Ghai R."/>
            <person name="Kavagutti S V."/>
        </authorList>
    </citation>
    <scope>NUCLEOTIDE SEQUENCE</scope>
</reference>
<evidence type="ECO:0000259" key="1">
    <source>
        <dbReference type="PROSITE" id="PS50056"/>
    </source>
</evidence>
<dbReference type="EMBL" id="CAEZWV010000012">
    <property type="protein sequence ID" value="CAB4670477.1"/>
    <property type="molecule type" value="Genomic_DNA"/>
</dbReference>
<dbReference type="InterPro" id="IPR029021">
    <property type="entry name" value="Prot-tyrosine_phosphatase-like"/>
</dbReference>
<dbReference type="Pfam" id="PF22785">
    <property type="entry name" value="Tc-R-P"/>
    <property type="match status" value="1"/>
</dbReference>
<dbReference type="SUPFAM" id="SSF52799">
    <property type="entry name" value="(Phosphotyrosine protein) phosphatases II"/>
    <property type="match status" value="1"/>
</dbReference>
<dbReference type="FunFam" id="3.90.190.10:FF:000157">
    <property type="entry name" value="Protein-tyrosine phosphatase"/>
    <property type="match status" value="1"/>
</dbReference>
<dbReference type="InterPro" id="IPR003595">
    <property type="entry name" value="Tyr_Pase_cat"/>
</dbReference>
<organism evidence="2">
    <name type="scientific">freshwater metagenome</name>
    <dbReference type="NCBI Taxonomy" id="449393"/>
    <lineage>
        <taxon>unclassified sequences</taxon>
        <taxon>metagenomes</taxon>
        <taxon>ecological metagenomes</taxon>
    </lineage>
</organism>
<dbReference type="InterPro" id="IPR050561">
    <property type="entry name" value="PTP"/>
</dbReference>
<dbReference type="PROSITE" id="PS50056">
    <property type="entry name" value="TYR_PHOSPHATASE_2"/>
    <property type="match status" value="1"/>
</dbReference>
<dbReference type="SMART" id="SM00404">
    <property type="entry name" value="PTPc_motif"/>
    <property type="match status" value="1"/>
</dbReference>
<feature type="domain" description="Tyrosine specific protein phosphatases" evidence="1">
    <location>
        <begin position="92"/>
        <end position="146"/>
    </location>
</feature>
<sequence length="171" mass="19298">MSTSFNTDGGIHEVPLDGTVGKLWLCGKHFIGPDVEAVRAERDITYVVCLVEEHELRDRYDEYAQWHRDNAGNPSVWFPIPDLSYPSFDDALEFVEHVTALVRDRGSMVVHCAAGIGRAGTTATAILMMLGMPMYEALSHVRAHRPMAGPETGRQEEFIRQLDEYLRESNY</sequence>
<dbReference type="InterPro" id="IPR020422">
    <property type="entry name" value="TYR_PHOSPHATASE_DUAL_dom"/>
</dbReference>
<dbReference type="SMART" id="SM00195">
    <property type="entry name" value="DSPc"/>
    <property type="match status" value="1"/>
</dbReference>
<protein>
    <submittedName>
        <fullName evidence="2">Unannotated protein</fullName>
    </submittedName>
</protein>
<dbReference type="Gene3D" id="3.90.190.10">
    <property type="entry name" value="Protein tyrosine phosphatase superfamily"/>
    <property type="match status" value="1"/>
</dbReference>
<name>A0A6J6M8E1_9ZZZZ</name>
<gene>
    <name evidence="2" type="ORF">UFOPK2295_00769</name>
</gene>
<evidence type="ECO:0000313" key="2">
    <source>
        <dbReference type="EMBL" id="CAB4670477.1"/>
    </source>
</evidence>
<dbReference type="AlphaFoldDB" id="A0A6J6M8E1"/>
<dbReference type="PANTHER" id="PTHR23339">
    <property type="entry name" value="TYROSINE SPECIFIC PROTEIN PHOSPHATASE AND DUAL SPECIFICITY PROTEIN PHOSPHATASE"/>
    <property type="match status" value="1"/>
</dbReference>
<dbReference type="InterPro" id="IPR000387">
    <property type="entry name" value="Tyr_Pase_dom"/>
</dbReference>
<accession>A0A6J6M8E1</accession>
<proteinExistence type="predicted"/>